<keyword evidence="2" id="KW-0812">Transmembrane</keyword>
<evidence type="ECO:0000256" key="2">
    <source>
        <dbReference type="SAM" id="Phobius"/>
    </source>
</evidence>
<feature type="transmembrane region" description="Helical" evidence="2">
    <location>
        <begin position="154"/>
        <end position="173"/>
    </location>
</feature>
<sequence>MPASDASLRQTGPVLIGQRASTSTEAESEASTDCDPTKTPKTTKETSLTANAELTPSGSGKPGFRPLRVPLFLCFLLYIQATSAICLVLLILGISVSPGLVTAHYLFLLQTSFSHTPTSRPVIDDTSQPVIFLANHRSWGDFWVDAALLGGPSFISRMLVAVSIPCSAGWGYLRGWLWFFHRGAKYKGGTVNWMMAFWRACHEDCPGKGVVMYPEGTRSLLPQGLPLKPGGLAAAFKLSWPVQIVITTNKEFVMAEKSLGIGFGIRCVTSVSEPLWPKDFASFEDFIEAVEALWQQTWRDACGHVSVPRSSALLPGAKQRPTSLFIRGNFRVQAVRLVVGLSLFYYGFPSQGGSQTSSVERLPLRAQHFGHR</sequence>
<dbReference type="AlphaFoldDB" id="A0A813KNM1"/>
<dbReference type="EMBL" id="CAJNNW010032172">
    <property type="protein sequence ID" value="CAE8711529.1"/>
    <property type="molecule type" value="Genomic_DNA"/>
</dbReference>
<evidence type="ECO:0000313" key="7">
    <source>
        <dbReference type="Proteomes" id="UP000654075"/>
    </source>
</evidence>
<evidence type="ECO:0000313" key="4">
    <source>
        <dbReference type="EMBL" id="CAE8609624.1"/>
    </source>
</evidence>
<dbReference type="OrthoDB" id="284525at2759"/>
<dbReference type="Proteomes" id="UP000626109">
    <property type="component" value="Unassembled WGS sequence"/>
</dbReference>
<feature type="domain" description="Phospholipid/glycerol acyltransferase" evidence="3">
    <location>
        <begin position="130"/>
        <end position="250"/>
    </location>
</feature>
<comment type="caution">
    <text evidence="5">The sequence shown here is derived from an EMBL/GenBank/DDBJ whole genome shotgun (WGS) entry which is preliminary data.</text>
</comment>
<protein>
    <recommendedName>
        <fullName evidence="3">Phospholipid/glycerol acyltransferase domain-containing protein</fullName>
    </recommendedName>
</protein>
<dbReference type="Proteomes" id="UP000654075">
    <property type="component" value="Unassembled WGS sequence"/>
</dbReference>
<evidence type="ECO:0000259" key="3">
    <source>
        <dbReference type="SMART" id="SM00563"/>
    </source>
</evidence>
<dbReference type="OMA" id="ACHEDCP"/>
<keyword evidence="2" id="KW-1133">Transmembrane helix</keyword>
<dbReference type="EMBL" id="CAJNNV010024373">
    <property type="protein sequence ID" value="CAE8609624.1"/>
    <property type="molecule type" value="Genomic_DNA"/>
</dbReference>
<keyword evidence="2" id="KW-0472">Membrane</keyword>
<dbReference type="SMART" id="SM00563">
    <property type="entry name" value="PlsC"/>
    <property type="match status" value="1"/>
</dbReference>
<gene>
    <name evidence="4" type="ORF">PGLA1383_LOCUS27451</name>
    <name evidence="5" type="ORF">PGLA2088_LOCUS36522</name>
</gene>
<dbReference type="GO" id="GO:0016746">
    <property type="term" value="F:acyltransferase activity"/>
    <property type="evidence" value="ECO:0007669"/>
    <property type="project" value="InterPro"/>
</dbReference>
<evidence type="ECO:0000313" key="6">
    <source>
        <dbReference type="Proteomes" id="UP000626109"/>
    </source>
</evidence>
<evidence type="ECO:0000256" key="1">
    <source>
        <dbReference type="SAM" id="MobiDB-lite"/>
    </source>
</evidence>
<evidence type="ECO:0000313" key="5">
    <source>
        <dbReference type="EMBL" id="CAE8711529.1"/>
    </source>
</evidence>
<feature type="region of interest" description="Disordered" evidence="1">
    <location>
        <begin position="1"/>
        <end position="45"/>
    </location>
</feature>
<proteinExistence type="predicted"/>
<feature type="compositionally biased region" description="Basic and acidic residues" evidence="1">
    <location>
        <begin position="35"/>
        <end position="44"/>
    </location>
</feature>
<name>A0A813KNM1_POLGL</name>
<reference evidence="5" key="1">
    <citation type="submission" date="2021-02" db="EMBL/GenBank/DDBJ databases">
        <authorList>
            <person name="Dougan E. K."/>
            <person name="Rhodes N."/>
            <person name="Thang M."/>
            <person name="Chan C."/>
        </authorList>
    </citation>
    <scope>NUCLEOTIDE SEQUENCE</scope>
</reference>
<dbReference type="InterPro" id="IPR002123">
    <property type="entry name" value="Plipid/glycerol_acylTrfase"/>
</dbReference>
<accession>A0A813KNM1</accession>
<feature type="transmembrane region" description="Helical" evidence="2">
    <location>
        <begin position="71"/>
        <end position="96"/>
    </location>
</feature>
<keyword evidence="7" id="KW-1185">Reference proteome</keyword>
<organism evidence="5 6">
    <name type="scientific">Polarella glacialis</name>
    <name type="common">Dinoflagellate</name>
    <dbReference type="NCBI Taxonomy" id="89957"/>
    <lineage>
        <taxon>Eukaryota</taxon>
        <taxon>Sar</taxon>
        <taxon>Alveolata</taxon>
        <taxon>Dinophyceae</taxon>
        <taxon>Suessiales</taxon>
        <taxon>Suessiaceae</taxon>
        <taxon>Polarella</taxon>
    </lineage>
</organism>
<dbReference type="SUPFAM" id="SSF69593">
    <property type="entry name" value="Glycerol-3-phosphate (1)-acyltransferase"/>
    <property type="match status" value="1"/>
</dbReference>